<dbReference type="FunFam" id="3.40.50.300:FF:000759">
    <property type="entry name" value="probable ATP-dependent RNA helicase DDX52"/>
    <property type="match status" value="1"/>
</dbReference>
<dbReference type="GO" id="GO:0016787">
    <property type="term" value="F:hydrolase activity"/>
    <property type="evidence" value="ECO:0007669"/>
    <property type="project" value="UniProtKB-KW"/>
</dbReference>
<evidence type="ECO:0000256" key="8">
    <source>
        <dbReference type="ARBA" id="ARBA00023242"/>
    </source>
</evidence>
<dbReference type="GO" id="GO:0000447">
    <property type="term" value="P:endonucleolytic cleavage in ITS1 to separate SSU-rRNA from 5.8S rRNA and LSU-rRNA from tricistronic rRNA transcript (SSU-rRNA, 5.8S rRNA, LSU-rRNA)"/>
    <property type="evidence" value="ECO:0007669"/>
    <property type="project" value="EnsemblFungi"/>
</dbReference>
<dbReference type="InterPro" id="IPR011545">
    <property type="entry name" value="DEAD/DEAH_box_helicase_dom"/>
</dbReference>
<evidence type="ECO:0000256" key="5">
    <source>
        <dbReference type="ARBA" id="ARBA00022806"/>
    </source>
</evidence>
<dbReference type="PANTHER" id="PTHR47959:SF15">
    <property type="entry name" value="RNA HELICASE"/>
    <property type="match status" value="1"/>
</dbReference>
<gene>
    <name evidence="14" type="ORF">O9G_004781</name>
</gene>
<comment type="subcellular location">
    <subcellularLocation>
        <location evidence="1">Nucleus</location>
        <location evidence="1">Nucleolus</location>
    </subcellularLocation>
</comment>
<dbReference type="InterPro" id="IPR000629">
    <property type="entry name" value="RNA-helicase_DEAD-box_CS"/>
</dbReference>
<dbReference type="InterPro" id="IPR044764">
    <property type="entry name" value="DDX52/Rok1_DEADc"/>
</dbReference>
<keyword evidence="5 11" id="KW-0347">Helicase</keyword>
<dbReference type="GO" id="GO:0003724">
    <property type="term" value="F:RNA helicase activity"/>
    <property type="evidence" value="ECO:0007669"/>
    <property type="project" value="UniProtKB-EC"/>
</dbReference>
<evidence type="ECO:0000259" key="13">
    <source>
        <dbReference type="PROSITE" id="PS51194"/>
    </source>
</evidence>
<dbReference type="EC" id="3.6.4.13" evidence="2"/>
<dbReference type="InterPro" id="IPR027417">
    <property type="entry name" value="P-loop_NTPase"/>
</dbReference>
<evidence type="ECO:0000313" key="14">
    <source>
        <dbReference type="EMBL" id="EPZ36520.1"/>
    </source>
</evidence>
<evidence type="ECO:0000256" key="1">
    <source>
        <dbReference type="ARBA" id="ARBA00004604"/>
    </source>
</evidence>
<dbReference type="EMBL" id="KE560528">
    <property type="protein sequence ID" value="EPZ36520.1"/>
    <property type="molecule type" value="Genomic_DNA"/>
</dbReference>
<dbReference type="GO" id="GO:0000472">
    <property type="term" value="P:endonucleolytic cleavage to generate mature 5'-end of SSU-rRNA from (SSU-rRNA, 5.8S rRNA, LSU-rRNA)"/>
    <property type="evidence" value="ECO:0007669"/>
    <property type="project" value="EnsemblFungi"/>
</dbReference>
<dbReference type="PROSITE" id="PS51194">
    <property type="entry name" value="HELICASE_CTER"/>
    <property type="match status" value="1"/>
</dbReference>
<dbReference type="CDD" id="cd18787">
    <property type="entry name" value="SF2_C_DEAD"/>
    <property type="match status" value="1"/>
</dbReference>
<feature type="domain" description="Helicase C-terminal" evidence="13">
    <location>
        <begin position="322"/>
        <end position="483"/>
    </location>
</feature>
<dbReference type="GO" id="GO:0005829">
    <property type="term" value="C:cytosol"/>
    <property type="evidence" value="ECO:0007669"/>
    <property type="project" value="TreeGrafter"/>
</dbReference>
<accession>A0A075B1V6</accession>
<evidence type="ECO:0000256" key="7">
    <source>
        <dbReference type="ARBA" id="ARBA00022884"/>
    </source>
</evidence>
<dbReference type="InterPro" id="IPR050079">
    <property type="entry name" value="DEAD_box_RNA_helicase"/>
</dbReference>
<keyword evidence="3 11" id="KW-0547">Nucleotide-binding</keyword>
<dbReference type="GO" id="GO:0048254">
    <property type="term" value="P:snoRNA localization"/>
    <property type="evidence" value="ECO:0007669"/>
    <property type="project" value="EnsemblFungi"/>
</dbReference>
<evidence type="ECO:0000256" key="11">
    <source>
        <dbReference type="RuleBase" id="RU000492"/>
    </source>
</evidence>
<dbReference type="GO" id="GO:0005524">
    <property type="term" value="F:ATP binding"/>
    <property type="evidence" value="ECO:0007669"/>
    <property type="project" value="UniProtKB-KW"/>
</dbReference>
<dbReference type="InterPro" id="IPR001650">
    <property type="entry name" value="Helicase_C-like"/>
</dbReference>
<comment type="similarity">
    <text evidence="9">Belongs to the DEAD box helicase family. DDX52/ROK1 subfamily.</text>
</comment>
<keyword evidence="8" id="KW-0539">Nucleus</keyword>
<dbReference type="PROSITE" id="PS00039">
    <property type="entry name" value="DEAD_ATP_HELICASE"/>
    <property type="match status" value="1"/>
</dbReference>
<dbReference type="PANTHER" id="PTHR47959">
    <property type="entry name" value="ATP-DEPENDENT RNA HELICASE RHLE-RELATED"/>
    <property type="match status" value="1"/>
</dbReference>
<dbReference type="Gene3D" id="3.40.50.300">
    <property type="entry name" value="P-loop containing nucleotide triphosphate hydrolases"/>
    <property type="match status" value="2"/>
</dbReference>
<evidence type="ECO:0000256" key="10">
    <source>
        <dbReference type="ARBA" id="ARBA00047984"/>
    </source>
</evidence>
<dbReference type="InterPro" id="IPR014001">
    <property type="entry name" value="Helicase_ATP-bd"/>
</dbReference>
<evidence type="ECO:0000259" key="12">
    <source>
        <dbReference type="PROSITE" id="PS51192"/>
    </source>
</evidence>
<evidence type="ECO:0000256" key="9">
    <source>
        <dbReference type="ARBA" id="ARBA00024355"/>
    </source>
</evidence>
<dbReference type="STRING" id="988480.A0A075B1V6"/>
<dbReference type="Pfam" id="PF00271">
    <property type="entry name" value="Helicase_C"/>
    <property type="match status" value="1"/>
</dbReference>
<dbReference type="GO" id="GO:0032040">
    <property type="term" value="C:small-subunit processome"/>
    <property type="evidence" value="ECO:0007669"/>
    <property type="project" value="EnsemblFungi"/>
</dbReference>
<keyword evidence="4 11" id="KW-0378">Hydrolase</keyword>
<dbReference type="OrthoDB" id="360161at2759"/>
<dbReference type="GO" id="GO:0000480">
    <property type="term" value="P:endonucleolytic cleavage in 5'-ETS of tricistronic rRNA transcript (SSU-rRNA, 5.8S rRNA, LSU-rRNA)"/>
    <property type="evidence" value="ECO:0007669"/>
    <property type="project" value="EnsemblFungi"/>
</dbReference>
<dbReference type="SMART" id="SM00490">
    <property type="entry name" value="HELICc"/>
    <property type="match status" value="1"/>
</dbReference>
<dbReference type="Proteomes" id="UP000030755">
    <property type="component" value="Unassembled WGS sequence"/>
</dbReference>
<keyword evidence="6 11" id="KW-0067">ATP-binding</keyword>
<sequence>MKNPDALSCLLVGTSIQNKIKNKKIGNDRSAVNVDFFKTGIKDSFMTFKQQQHGTTKNDNFLDKYSINENNENSDFDLDAKALRNKYKIRLYDGDETLPNPISSFDDFIEKYDLDNNFKTVLKSQNFDKPTPIQMQAMPMIMEKVELISLAPTGSGKTLAFLLPILSHLKGPRKEGFRALIITPTKELAEQIQREMNKLYGKFKFNSVVLTKSNLIAEKYANQDDLACDILISTPQKLVNGVENNLISLKNVQYLVLDEADRLLDDGFLEQVDSLIGACSHQERYTCLFSATISSGVESIAKSFMKNPVRIVIGSKNSATETIEQKLVFVGREEGKLLALRQMISTGFNPPMIIFVQSIERAKELFHELVYENVNVEVIHSERSDLERKNIIQSFRSGKIWVLIATELMARGIDFKGVQCVINYDFPQTSASYIHRIGRTGRAGRPGKAITYFTKEDAPFLKIVVNVMRESGCEVPEWMLALKKPSKSLKSNKRKTISTLPSYDKQKLNKKRAAIAHSKALKQSKSE</sequence>
<dbReference type="CDD" id="cd17957">
    <property type="entry name" value="DEADc_DDX52"/>
    <property type="match status" value="1"/>
</dbReference>
<dbReference type="SUPFAM" id="SSF52540">
    <property type="entry name" value="P-loop containing nucleoside triphosphate hydrolases"/>
    <property type="match status" value="1"/>
</dbReference>
<dbReference type="SMART" id="SM00487">
    <property type="entry name" value="DEXDc"/>
    <property type="match status" value="1"/>
</dbReference>
<proteinExistence type="inferred from homology"/>
<evidence type="ECO:0000256" key="2">
    <source>
        <dbReference type="ARBA" id="ARBA00012552"/>
    </source>
</evidence>
<organism evidence="14 15">
    <name type="scientific">Rozella allomycis (strain CSF55)</name>
    <dbReference type="NCBI Taxonomy" id="988480"/>
    <lineage>
        <taxon>Eukaryota</taxon>
        <taxon>Fungi</taxon>
        <taxon>Fungi incertae sedis</taxon>
        <taxon>Cryptomycota</taxon>
        <taxon>Cryptomycota incertae sedis</taxon>
        <taxon>Rozella</taxon>
    </lineage>
</organism>
<dbReference type="AlphaFoldDB" id="A0A075B1V6"/>
<feature type="domain" description="Helicase ATP-binding" evidence="12">
    <location>
        <begin position="138"/>
        <end position="311"/>
    </location>
</feature>
<evidence type="ECO:0000256" key="3">
    <source>
        <dbReference type="ARBA" id="ARBA00022741"/>
    </source>
</evidence>
<dbReference type="OMA" id="DRALMAC"/>
<keyword evidence="15" id="KW-1185">Reference proteome</keyword>
<reference evidence="14 15" key="1">
    <citation type="journal article" date="2013" name="Curr. Biol.">
        <title>Shared signatures of parasitism and phylogenomics unite Cryptomycota and microsporidia.</title>
        <authorList>
            <person name="James T.Y."/>
            <person name="Pelin A."/>
            <person name="Bonen L."/>
            <person name="Ahrendt S."/>
            <person name="Sain D."/>
            <person name="Corradi N."/>
            <person name="Stajich J.E."/>
        </authorList>
    </citation>
    <scope>NUCLEOTIDE SEQUENCE [LARGE SCALE GENOMIC DNA]</scope>
    <source>
        <strain evidence="14 15">CSF55</strain>
    </source>
</reference>
<keyword evidence="7" id="KW-0694">RNA-binding</keyword>
<evidence type="ECO:0000256" key="6">
    <source>
        <dbReference type="ARBA" id="ARBA00022840"/>
    </source>
</evidence>
<dbReference type="GO" id="GO:0003723">
    <property type="term" value="F:RNA binding"/>
    <property type="evidence" value="ECO:0007669"/>
    <property type="project" value="UniProtKB-KW"/>
</dbReference>
<dbReference type="Pfam" id="PF00270">
    <property type="entry name" value="DEAD"/>
    <property type="match status" value="1"/>
</dbReference>
<comment type="catalytic activity">
    <reaction evidence="10">
        <text>ATP + H2O = ADP + phosphate + H(+)</text>
        <dbReference type="Rhea" id="RHEA:13065"/>
        <dbReference type="ChEBI" id="CHEBI:15377"/>
        <dbReference type="ChEBI" id="CHEBI:15378"/>
        <dbReference type="ChEBI" id="CHEBI:30616"/>
        <dbReference type="ChEBI" id="CHEBI:43474"/>
        <dbReference type="ChEBI" id="CHEBI:456216"/>
        <dbReference type="EC" id="3.6.4.13"/>
    </reaction>
</comment>
<evidence type="ECO:0000313" key="15">
    <source>
        <dbReference type="Proteomes" id="UP000030755"/>
    </source>
</evidence>
<dbReference type="PROSITE" id="PS51192">
    <property type="entry name" value="HELICASE_ATP_BIND_1"/>
    <property type="match status" value="1"/>
</dbReference>
<protein>
    <recommendedName>
        <fullName evidence="2">RNA helicase</fullName>
        <ecNumber evidence="2">3.6.4.13</ecNumber>
    </recommendedName>
</protein>
<dbReference type="HOGENOM" id="CLU_003041_1_4_1"/>
<evidence type="ECO:0000256" key="4">
    <source>
        <dbReference type="ARBA" id="ARBA00022801"/>
    </source>
</evidence>
<name>A0A075B1V6_ROZAC</name>